<dbReference type="SUPFAM" id="SSF49879">
    <property type="entry name" value="SMAD/FHA domain"/>
    <property type="match status" value="1"/>
</dbReference>
<dbReference type="PROSITE" id="PS50006">
    <property type="entry name" value="FHA_DOMAIN"/>
    <property type="match status" value="1"/>
</dbReference>
<dbReference type="Proteomes" id="UP000054709">
    <property type="component" value="Unassembled WGS sequence"/>
</dbReference>
<dbReference type="RefSeq" id="WP_060624933.1">
    <property type="nucleotide sequence ID" value="NZ_LCZJ02000028.1"/>
</dbReference>
<reference evidence="4 5" key="1">
    <citation type="journal article" date="2015" name="Int. Biodeterior. Biodegradation">
        <title>Physiological and genetic screening methods for the isolation of methyl tert-butyl ether-degrading bacteria for bioremediation purposes.</title>
        <authorList>
            <person name="Guisado I.M."/>
            <person name="Purswani J."/>
            <person name="Gonzalez Lopez J."/>
            <person name="Pozo C."/>
        </authorList>
    </citation>
    <scope>NUCLEOTIDE SEQUENCE [LARGE SCALE GENOMIC DNA]</scope>
    <source>
        <strain evidence="4 5">SH7</strain>
    </source>
</reference>
<feature type="compositionally biased region" description="Basic and acidic residues" evidence="1">
    <location>
        <begin position="214"/>
        <end position="224"/>
    </location>
</feature>
<feature type="compositionally biased region" description="Polar residues" evidence="1">
    <location>
        <begin position="196"/>
        <end position="211"/>
    </location>
</feature>
<feature type="region of interest" description="Disordered" evidence="1">
    <location>
        <begin position="244"/>
        <end position="294"/>
    </location>
</feature>
<feature type="compositionally biased region" description="Basic and acidic residues" evidence="1">
    <location>
        <begin position="272"/>
        <end position="287"/>
    </location>
</feature>
<feature type="transmembrane region" description="Helical" evidence="2">
    <location>
        <begin position="323"/>
        <end position="343"/>
    </location>
</feature>
<name>A0A0W1AVR4_9BACL</name>
<dbReference type="EMBL" id="LCZJ02000028">
    <property type="protein sequence ID" value="KTD85381.1"/>
    <property type="molecule type" value="Genomic_DNA"/>
</dbReference>
<feature type="region of interest" description="Disordered" evidence="1">
    <location>
        <begin position="391"/>
        <end position="445"/>
    </location>
</feature>
<dbReference type="InterPro" id="IPR000253">
    <property type="entry name" value="FHA_dom"/>
</dbReference>
<dbReference type="Gene3D" id="2.60.200.20">
    <property type="match status" value="1"/>
</dbReference>
<keyword evidence="5" id="KW-1185">Reference proteome</keyword>
<dbReference type="Pfam" id="PF00498">
    <property type="entry name" value="FHA"/>
    <property type="match status" value="1"/>
</dbReference>
<feature type="domain" description="FHA" evidence="3">
    <location>
        <begin position="475"/>
        <end position="525"/>
    </location>
</feature>
<keyword evidence="2" id="KW-1133">Transmembrane helix</keyword>
<dbReference type="SMART" id="SM00240">
    <property type="entry name" value="FHA"/>
    <property type="match status" value="1"/>
</dbReference>
<evidence type="ECO:0000259" key="3">
    <source>
        <dbReference type="PROSITE" id="PS50006"/>
    </source>
</evidence>
<evidence type="ECO:0000313" key="5">
    <source>
        <dbReference type="Proteomes" id="UP000054709"/>
    </source>
</evidence>
<evidence type="ECO:0000313" key="4">
    <source>
        <dbReference type="EMBL" id="KTD85381.1"/>
    </source>
</evidence>
<evidence type="ECO:0000256" key="1">
    <source>
        <dbReference type="SAM" id="MobiDB-lite"/>
    </source>
</evidence>
<keyword evidence="2" id="KW-0472">Membrane</keyword>
<sequence length="551" mass="62403">MLYGLTRDFMQQDGIYMMLGEPEGMPVGKLNMVQARMLMNTEIPHHLRLLLREIDLKVTMEYAVLRKKMLSHLLKSEKLSMTSFFGLLFQIAQGMEDGRLYMLRADQYALHEDYIFIEGSLQSGKVYLTYIPVQGNELASRLGDSLKSLIMVLMASITELTGSGVQRVLQYCGEEEFTPAGLKSLLSELLTEGDSSRGQFSSNEEMASTSPKMAEARVEEPERRMQERVRELFVNEVTAPQKKIGERNEEKGLYTQQNSAPWLSSYSSPNLRTKEEERLLRSTDDNKLTNSQPSSSRTYVILGCLLFDALLWKFLYLNNPKPLWLAVCGIATIALATLIWMVWSERIRFGSDEEKEHTSEDSEDTNWSPSRRELEWNFGRNPVNTARPAATFPKVDQHPSDPLSNIPSVRSESRTEEDRSVIPPGPIAPTALLSREVTPEQDKRNEKLAQNVPYLKRSDEGEAESETIALNRTSFIIGRSAEVAQYVERSEGASRVHAEISRSPSGYVLKDLDSRNGTLFQGEAMIPYKEYPLSEGTVFKIVKGSYTFHMG</sequence>
<feature type="compositionally biased region" description="Basic and acidic residues" evidence="1">
    <location>
        <begin position="351"/>
        <end position="360"/>
    </location>
</feature>
<feature type="compositionally biased region" description="Polar residues" evidence="1">
    <location>
        <begin position="254"/>
        <end position="271"/>
    </location>
</feature>
<feature type="transmembrane region" description="Helical" evidence="2">
    <location>
        <begin position="299"/>
        <end position="317"/>
    </location>
</feature>
<dbReference type="OrthoDB" id="9783862at2"/>
<dbReference type="CDD" id="cd00060">
    <property type="entry name" value="FHA"/>
    <property type="match status" value="1"/>
</dbReference>
<gene>
    <name evidence="4" type="ORF">UQ64_21145</name>
</gene>
<dbReference type="Pfam" id="PF19909">
    <property type="entry name" value="DUF6382"/>
    <property type="match status" value="1"/>
</dbReference>
<proteinExistence type="predicted"/>
<feature type="region of interest" description="Disordered" evidence="1">
    <location>
        <begin position="351"/>
        <end position="370"/>
    </location>
</feature>
<comment type="caution">
    <text evidence="4">The sequence shown here is derived from an EMBL/GenBank/DDBJ whole genome shotgun (WGS) entry which is preliminary data.</text>
</comment>
<dbReference type="InterPro" id="IPR008984">
    <property type="entry name" value="SMAD_FHA_dom_sf"/>
</dbReference>
<feature type="compositionally biased region" description="Basic and acidic residues" evidence="1">
    <location>
        <begin position="411"/>
        <end position="420"/>
    </location>
</feature>
<protein>
    <recommendedName>
        <fullName evidence="3">FHA domain-containing protein</fullName>
    </recommendedName>
</protein>
<dbReference type="InterPro" id="IPR045962">
    <property type="entry name" value="DUF6382"/>
</dbReference>
<evidence type="ECO:0000256" key="2">
    <source>
        <dbReference type="SAM" id="Phobius"/>
    </source>
</evidence>
<feature type="region of interest" description="Disordered" evidence="1">
    <location>
        <begin position="193"/>
        <end position="224"/>
    </location>
</feature>
<dbReference type="AlphaFoldDB" id="A0A0W1AVR4"/>
<keyword evidence="2" id="KW-0812">Transmembrane</keyword>
<accession>A0A0W1AVR4</accession>
<organism evidence="4 5">
    <name type="scientific">Paenibacillus etheri</name>
    <dbReference type="NCBI Taxonomy" id="1306852"/>
    <lineage>
        <taxon>Bacteria</taxon>
        <taxon>Bacillati</taxon>
        <taxon>Bacillota</taxon>
        <taxon>Bacilli</taxon>
        <taxon>Bacillales</taxon>
        <taxon>Paenibacillaceae</taxon>
        <taxon>Paenibacillus</taxon>
    </lineage>
</organism>